<dbReference type="EMBL" id="JACCFS010000001">
    <property type="protein sequence ID" value="NYJ34249.1"/>
    <property type="molecule type" value="Genomic_DNA"/>
</dbReference>
<name>A0A7Z0JAC1_9ACTN</name>
<sequence>MIPVFIAFIGLVLLGLAAGFFLAISIGIRRQDNRGRYRSLREEDDNSALSRTGSLVVGLHFANGAATGRRDRTRRAARTQAALPERTPSAV</sequence>
<organism evidence="3 4">
    <name type="scientific">Nocardiopsis aegyptia</name>
    <dbReference type="NCBI Taxonomy" id="220378"/>
    <lineage>
        <taxon>Bacteria</taxon>
        <taxon>Bacillati</taxon>
        <taxon>Actinomycetota</taxon>
        <taxon>Actinomycetes</taxon>
        <taxon>Streptosporangiales</taxon>
        <taxon>Nocardiopsidaceae</taxon>
        <taxon>Nocardiopsis</taxon>
    </lineage>
</organism>
<keyword evidence="4" id="KW-1185">Reference proteome</keyword>
<keyword evidence="2" id="KW-1133">Transmembrane helix</keyword>
<feature type="region of interest" description="Disordered" evidence="1">
    <location>
        <begin position="66"/>
        <end position="91"/>
    </location>
</feature>
<gene>
    <name evidence="3" type="ORF">HNR10_002130</name>
</gene>
<accession>A0A7Z0JAC1</accession>
<evidence type="ECO:0000256" key="1">
    <source>
        <dbReference type="SAM" id="MobiDB-lite"/>
    </source>
</evidence>
<evidence type="ECO:0000256" key="2">
    <source>
        <dbReference type="SAM" id="Phobius"/>
    </source>
</evidence>
<reference evidence="3 4" key="1">
    <citation type="submission" date="2020-07" db="EMBL/GenBank/DDBJ databases">
        <title>Sequencing the genomes of 1000 actinobacteria strains.</title>
        <authorList>
            <person name="Klenk H.-P."/>
        </authorList>
    </citation>
    <scope>NUCLEOTIDE SEQUENCE [LARGE SCALE GENOMIC DNA]</scope>
    <source>
        <strain evidence="3 4">DSM 44442</strain>
    </source>
</reference>
<evidence type="ECO:0000313" key="4">
    <source>
        <dbReference type="Proteomes" id="UP000572051"/>
    </source>
</evidence>
<keyword evidence="2" id="KW-0472">Membrane</keyword>
<evidence type="ECO:0000313" key="3">
    <source>
        <dbReference type="EMBL" id="NYJ34249.1"/>
    </source>
</evidence>
<feature type="transmembrane region" description="Helical" evidence="2">
    <location>
        <begin position="6"/>
        <end position="28"/>
    </location>
</feature>
<dbReference type="AlphaFoldDB" id="A0A7Z0JAC1"/>
<dbReference type="Proteomes" id="UP000572051">
    <property type="component" value="Unassembled WGS sequence"/>
</dbReference>
<protein>
    <submittedName>
        <fullName evidence="3">Uncharacterized protein</fullName>
    </submittedName>
</protein>
<proteinExistence type="predicted"/>
<dbReference type="RefSeq" id="WP_246406160.1">
    <property type="nucleotide sequence ID" value="NZ_JACCFS010000001.1"/>
</dbReference>
<comment type="caution">
    <text evidence="3">The sequence shown here is derived from an EMBL/GenBank/DDBJ whole genome shotgun (WGS) entry which is preliminary data.</text>
</comment>
<keyword evidence="2" id="KW-0812">Transmembrane</keyword>